<feature type="transmembrane region" description="Helical" evidence="9">
    <location>
        <begin position="6"/>
        <end position="22"/>
    </location>
</feature>
<dbReference type="GO" id="GO:0005886">
    <property type="term" value="C:plasma membrane"/>
    <property type="evidence" value="ECO:0007669"/>
    <property type="project" value="UniProtKB-SubCell"/>
</dbReference>
<keyword evidence="4 8" id="KW-0175">Coiled coil</keyword>
<feature type="coiled-coil region" evidence="8">
    <location>
        <begin position="98"/>
        <end position="157"/>
    </location>
</feature>
<evidence type="ECO:0000256" key="5">
    <source>
        <dbReference type="ARBA" id="ARBA00023136"/>
    </source>
</evidence>
<dbReference type="Pfam" id="PF06160">
    <property type="entry name" value="EzrA"/>
    <property type="match status" value="1"/>
</dbReference>
<comment type="subcellular location">
    <subcellularLocation>
        <location evidence="8">Cell membrane</location>
        <topology evidence="8">Single-pass membrane protein</topology>
    </subcellularLocation>
    <text evidence="8">Colocalized with FtsZ to the nascent septal site.</text>
</comment>
<keyword evidence="2 8" id="KW-0812">Transmembrane</keyword>
<dbReference type="Proteomes" id="UP000239047">
    <property type="component" value="Unassembled WGS sequence"/>
</dbReference>
<evidence type="ECO:0000256" key="4">
    <source>
        <dbReference type="ARBA" id="ARBA00023054"/>
    </source>
</evidence>
<sequence>MEYIIGSVILIVIIIAIALFWRRKEYKEVDQLEAAKLEIQHRPILEEMTKVKQLNMNGQTEELFEGWRESWIHVVDVKLAEVNTLLFDAEENIDKFRFKKSREIREQIKQMLSDAEKEMNQILIELEELMGSDEKNKVEMETILADYKQAKKDLLAQRHTYGKAAEAIERKIEAVEPKLILYNEMTEEGNYLAARELVLSLLDDVAFIKKLLADLPDVYNETNYGIPSQLTELKEGFEEMRSSGFPLDHIPLERDAELIQESIEQGRKHVNQLEMEEAGVIVSAAHEQIDTLYDLLEKEAEARSLVADHWENTAKLLGRLIEQNQSLQSETEFVRQSYQIDQENLDIPKELDKKLIKIEKRFSIIKERRSSEETAYSLIWEELNLIRNELQEIEPAQTDFKELLQRLRQDEVTVREVDVELRRQLKEAEREIRHANLPRYPDYIVNQFTEAYDQLYLLEESLKDRPLNIITIQQHSLTSQAMVEAVCRDAEDMVQTAQSVERVIQYGNRYRSRHEVVYIGLNEAELLFRKGQFHDALEQAANTIEKVEPGALKRIEELSGTSLEEKEFANQS</sequence>
<evidence type="ECO:0000256" key="8">
    <source>
        <dbReference type="HAMAP-Rule" id="MF_00728"/>
    </source>
</evidence>
<dbReference type="GO" id="GO:0005940">
    <property type="term" value="C:septin ring"/>
    <property type="evidence" value="ECO:0007669"/>
    <property type="project" value="InterPro"/>
</dbReference>
<dbReference type="GO" id="GO:0000921">
    <property type="term" value="P:septin ring assembly"/>
    <property type="evidence" value="ECO:0007669"/>
    <property type="project" value="InterPro"/>
</dbReference>
<evidence type="ECO:0000313" key="11">
    <source>
        <dbReference type="Proteomes" id="UP000239047"/>
    </source>
</evidence>
<dbReference type="RefSeq" id="WP_104057140.1">
    <property type="nucleotide sequence ID" value="NZ_PREZ01000002.1"/>
</dbReference>
<proteinExistence type="inferred from homology"/>
<accession>A0A2S5GFG3</accession>
<reference evidence="10 11" key="1">
    <citation type="submission" date="2018-02" db="EMBL/GenBank/DDBJ databases">
        <title>Jeotgalibacillus proteolyticum sp. nov. a protease producing bacterium isolated from ocean sediments of Laizhou Bay.</title>
        <authorList>
            <person name="Li Y."/>
        </authorList>
    </citation>
    <scope>NUCLEOTIDE SEQUENCE [LARGE SCALE GENOMIC DNA]</scope>
    <source>
        <strain evidence="10 11">22-7</strain>
    </source>
</reference>
<evidence type="ECO:0000256" key="7">
    <source>
        <dbReference type="ARBA" id="ARBA00023306"/>
    </source>
</evidence>
<feature type="topological domain" description="Extracellular" evidence="8">
    <location>
        <begin position="1"/>
        <end position="2"/>
    </location>
</feature>
<evidence type="ECO:0000256" key="6">
    <source>
        <dbReference type="ARBA" id="ARBA00023210"/>
    </source>
</evidence>
<keyword evidence="5 8" id="KW-0472">Membrane</keyword>
<keyword evidence="6 8" id="KW-0717">Septation</keyword>
<keyword evidence="8" id="KW-1003">Cell membrane</keyword>
<gene>
    <name evidence="8" type="primary">ezrA</name>
    <name evidence="10" type="ORF">C4B60_06235</name>
</gene>
<evidence type="ECO:0000256" key="3">
    <source>
        <dbReference type="ARBA" id="ARBA00022989"/>
    </source>
</evidence>
<organism evidence="10 11">
    <name type="scientific">Jeotgalibacillus proteolyticus</name>
    <dbReference type="NCBI Taxonomy" id="2082395"/>
    <lineage>
        <taxon>Bacteria</taxon>
        <taxon>Bacillati</taxon>
        <taxon>Bacillota</taxon>
        <taxon>Bacilli</taxon>
        <taxon>Bacillales</taxon>
        <taxon>Caryophanaceae</taxon>
        <taxon>Jeotgalibacillus</taxon>
    </lineage>
</organism>
<keyword evidence="1 8" id="KW-0132">Cell division</keyword>
<evidence type="ECO:0000313" key="10">
    <source>
        <dbReference type="EMBL" id="PPA71651.1"/>
    </source>
</evidence>
<keyword evidence="3 8" id="KW-1133">Transmembrane helix</keyword>
<evidence type="ECO:0000256" key="2">
    <source>
        <dbReference type="ARBA" id="ARBA00022692"/>
    </source>
</evidence>
<dbReference type="OrthoDB" id="1654473at2"/>
<evidence type="ECO:0000256" key="9">
    <source>
        <dbReference type="SAM" id="Phobius"/>
    </source>
</evidence>
<comment type="similarity">
    <text evidence="8">Belongs to the EzrA family.</text>
</comment>
<dbReference type="HAMAP" id="MF_00728">
    <property type="entry name" value="EzrA"/>
    <property type="match status" value="1"/>
</dbReference>
<dbReference type="GO" id="GO:0000917">
    <property type="term" value="P:division septum assembly"/>
    <property type="evidence" value="ECO:0007669"/>
    <property type="project" value="UniProtKB-KW"/>
</dbReference>
<dbReference type="InterPro" id="IPR010379">
    <property type="entry name" value="EzrA"/>
</dbReference>
<dbReference type="EMBL" id="PREZ01000002">
    <property type="protein sequence ID" value="PPA71651.1"/>
    <property type="molecule type" value="Genomic_DNA"/>
</dbReference>
<keyword evidence="7 8" id="KW-0131">Cell cycle</keyword>
<protein>
    <recommendedName>
        <fullName evidence="8">Septation ring formation regulator EzrA</fullName>
    </recommendedName>
</protein>
<comment type="function">
    <text evidence="8">Negative regulator of FtsZ ring formation; modulates the frequency and position of FtsZ ring formation. Inhibits FtsZ ring formation at polar sites. Interacts either with FtsZ or with one of its binding partners to promote depolymerization.</text>
</comment>
<comment type="caution">
    <text evidence="10">The sequence shown here is derived from an EMBL/GenBank/DDBJ whole genome shotgun (WGS) entry which is preliminary data.</text>
</comment>
<evidence type="ECO:0000256" key="1">
    <source>
        <dbReference type="ARBA" id="ARBA00022618"/>
    </source>
</evidence>
<keyword evidence="11" id="KW-1185">Reference proteome</keyword>
<dbReference type="AlphaFoldDB" id="A0A2S5GFG3"/>
<name>A0A2S5GFG3_9BACL</name>
<feature type="topological domain" description="Cytoplasmic" evidence="8">
    <location>
        <begin position="22"/>
        <end position="572"/>
    </location>
</feature>